<keyword evidence="3" id="KW-0808">Transferase</keyword>
<dbReference type="InterPro" id="IPR001296">
    <property type="entry name" value="Glyco_trans_1"/>
</dbReference>
<dbReference type="AlphaFoldDB" id="A0A3B1CU11"/>
<evidence type="ECO:0000259" key="1">
    <source>
        <dbReference type="Pfam" id="PF00534"/>
    </source>
</evidence>
<dbReference type="CDD" id="cd03801">
    <property type="entry name" value="GT4_PimA-like"/>
    <property type="match status" value="1"/>
</dbReference>
<dbReference type="PANTHER" id="PTHR45947:SF3">
    <property type="entry name" value="SULFOQUINOVOSYL TRANSFERASE SQD2"/>
    <property type="match status" value="1"/>
</dbReference>
<dbReference type="EMBL" id="UOGF01000058">
    <property type="protein sequence ID" value="VAX29991.1"/>
    <property type="molecule type" value="Genomic_DNA"/>
</dbReference>
<evidence type="ECO:0000313" key="3">
    <source>
        <dbReference type="EMBL" id="VAX29991.1"/>
    </source>
</evidence>
<dbReference type="Pfam" id="PF00534">
    <property type="entry name" value="Glycos_transf_1"/>
    <property type="match status" value="1"/>
</dbReference>
<dbReference type="SUPFAM" id="SSF53756">
    <property type="entry name" value="UDP-Glycosyltransferase/glycogen phosphorylase"/>
    <property type="match status" value="1"/>
</dbReference>
<feature type="domain" description="Glycosyltransferase subfamily 4-like N-terminal" evidence="2">
    <location>
        <begin position="19"/>
        <end position="209"/>
    </location>
</feature>
<organism evidence="3">
    <name type="scientific">hydrothermal vent metagenome</name>
    <dbReference type="NCBI Taxonomy" id="652676"/>
    <lineage>
        <taxon>unclassified sequences</taxon>
        <taxon>metagenomes</taxon>
        <taxon>ecological metagenomes</taxon>
    </lineage>
</organism>
<gene>
    <name evidence="3" type="ORF">MNBD_NITROSPIRAE01-2090</name>
</gene>
<dbReference type="Gene3D" id="3.40.50.2000">
    <property type="entry name" value="Glycogen Phosphorylase B"/>
    <property type="match status" value="2"/>
</dbReference>
<protein>
    <submittedName>
        <fullName evidence="3">Glycosyltransferase</fullName>
    </submittedName>
</protein>
<accession>A0A3B1CU11</accession>
<sequence>MKILYICADFGIPVLGTKGASVHVREMVSALNRAGHSVVLAAPKLQKVLWEKPEEIAGRLLHLPPAPISRETMKCLMEFEDMLGETSPLPGQIRRMLYNKEMSHQLLRHFTAHPPDFIYERAALFSTVGVMVAEALAKPLILELNAPLADEQSLYRGTSLGALAKKTEQFVLNRSEAVLTVSSLLKNYAVSAGAKPTAVHVSPNGVNIQNFQTKTATEETKATWELGSGPIIGFVGGLRPWHGVMALPKLAEQLHKNHPDLKIVIVGEGPLRMRLQNEFEARGCSKNVLFTGAVSHENVAALIPTFDIAVAPYEKLEHDFYFSPLKLFEYMACGVAVVAAEAGQIGEIITQGRTGLLYAPGETTTFIMHCERLLSDPRLRKEMGQAAAKEVRSNYSWDHNASRVISIFKTLKKQERPL</sequence>
<evidence type="ECO:0000259" key="2">
    <source>
        <dbReference type="Pfam" id="PF13439"/>
    </source>
</evidence>
<dbReference type="InterPro" id="IPR028098">
    <property type="entry name" value="Glyco_trans_4-like_N"/>
</dbReference>
<dbReference type="InterPro" id="IPR050194">
    <property type="entry name" value="Glycosyltransferase_grp1"/>
</dbReference>
<reference evidence="3" key="1">
    <citation type="submission" date="2018-06" db="EMBL/GenBank/DDBJ databases">
        <authorList>
            <person name="Zhirakovskaya E."/>
        </authorList>
    </citation>
    <scope>NUCLEOTIDE SEQUENCE</scope>
</reference>
<dbReference type="GO" id="GO:0016757">
    <property type="term" value="F:glycosyltransferase activity"/>
    <property type="evidence" value="ECO:0007669"/>
    <property type="project" value="InterPro"/>
</dbReference>
<proteinExistence type="predicted"/>
<dbReference type="PANTHER" id="PTHR45947">
    <property type="entry name" value="SULFOQUINOVOSYL TRANSFERASE SQD2"/>
    <property type="match status" value="1"/>
</dbReference>
<name>A0A3B1CU11_9ZZZZ</name>
<feature type="domain" description="Glycosyl transferase family 1" evidence="1">
    <location>
        <begin position="227"/>
        <end position="389"/>
    </location>
</feature>
<dbReference type="Pfam" id="PF13439">
    <property type="entry name" value="Glyco_transf_4"/>
    <property type="match status" value="1"/>
</dbReference>